<accession>A0A1I9L2H8</accession>
<dbReference type="Proteomes" id="UP000225190">
    <property type="component" value="Segment"/>
</dbReference>
<reference evidence="2 3" key="1">
    <citation type="submission" date="2015-11" db="EMBL/GenBank/DDBJ databases">
        <title>Bacteriophages of Xanthomonas arboricola pv. juglandis: Characterization of two phages.</title>
        <authorList>
            <person name="Domotor D."/>
            <person name="Frank T."/>
            <person name="Rakhely G."/>
            <person name="Doffkay Z."/>
            <person name="Schneider G."/>
            <person name="Kovacs T."/>
        </authorList>
    </citation>
    <scope>NUCLEOTIDE SEQUENCE [LARGE SCALE GENOMIC DNA]</scope>
</reference>
<evidence type="ECO:0000256" key="1">
    <source>
        <dbReference type="SAM" id="MobiDB-lite"/>
    </source>
</evidence>
<organism evidence="2 3">
    <name type="scientific">Xanthomonas phage XAJ2</name>
    <dbReference type="NCBI Taxonomy" id="1775249"/>
    <lineage>
        <taxon>Viruses</taxon>
        <taxon>Duplodnaviria</taxon>
        <taxon>Heunggongvirae</taxon>
        <taxon>Uroviricota</taxon>
        <taxon>Caudoviricetes</taxon>
        <taxon>Caudoviricetes incertae sedis</taxon>
        <taxon>Xajduovirus</taxon>
        <taxon>Xajduovirus XAJ2</taxon>
    </lineage>
</organism>
<feature type="region of interest" description="Disordered" evidence="1">
    <location>
        <begin position="1"/>
        <end position="25"/>
    </location>
</feature>
<evidence type="ECO:0000313" key="3">
    <source>
        <dbReference type="Proteomes" id="UP000225190"/>
    </source>
</evidence>
<feature type="compositionally biased region" description="Polar residues" evidence="1">
    <location>
        <begin position="10"/>
        <end position="25"/>
    </location>
</feature>
<protein>
    <submittedName>
        <fullName evidence="2">Uncharacterized protein</fullName>
    </submittedName>
</protein>
<keyword evidence="3" id="KW-1185">Reference proteome</keyword>
<proteinExistence type="predicted"/>
<dbReference type="EMBL" id="KU197014">
    <property type="protein sequence ID" value="AMW36165.1"/>
    <property type="molecule type" value="Genomic_DNA"/>
</dbReference>
<evidence type="ECO:0000313" key="2">
    <source>
        <dbReference type="EMBL" id="AMW36165.1"/>
    </source>
</evidence>
<name>A0A1I9L2H8_9CAUD</name>
<sequence length="37" mass="4035">MPQGFARDTVGQSSQKTPSGTQSEQVHNLDAFICKQL</sequence>